<dbReference type="Pfam" id="PF12999">
    <property type="entry name" value="PRKCSH-like"/>
    <property type="match status" value="1"/>
</dbReference>
<evidence type="ECO:0000256" key="8">
    <source>
        <dbReference type="SAM" id="SignalP"/>
    </source>
</evidence>
<dbReference type="InterPro" id="IPR002048">
    <property type="entry name" value="EF_hand_dom"/>
</dbReference>
<dbReference type="GO" id="GO:0005509">
    <property type="term" value="F:calcium ion binding"/>
    <property type="evidence" value="ECO:0007669"/>
    <property type="project" value="InterPro"/>
</dbReference>
<dbReference type="AlphaFoldDB" id="A0AA38J8D6"/>
<evidence type="ECO:0000256" key="5">
    <source>
        <dbReference type="ARBA" id="ARBA00023157"/>
    </source>
</evidence>
<feature type="coiled-coil region" evidence="6">
    <location>
        <begin position="369"/>
        <end position="399"/>
    </location>
</feature>
<feature type="signal peptide" evidence="8">
    <location>
        <begin position="1"/>
        <end position="27"/>
    </location>
</feature>
<dbReference type="InterPro" id="IPR039794">
    <property type="entry name" value="Gtb1-like"/>
</dbReference>
<dbReference type="PANTHER" id="PTHR12630:SF1">
    <property type="entry name" value="GLUCOSIDASE 2 SUBUNIT BETA"/>
    <property type="match status" value="1"/>
</dbReference>
<dbReference type="PROSITE" id="PS50222">
    <property type="entry name" value="EF_HAND_2"/>
    <property type="match status" value="1"/>
</dbReference>
<keyword evidence="6" id="KW-0175">Coiled coil</keyword>
<dbReference type="Pfam" id="PF13202">
    <property type="entry name" value="EF-hand_5"/>
    <property type="match status" value="1"/>
</dbReference>
<evidence type="ECO:0000313" key="12">
    <source>
        <dbReference type="Proteomes" id="UP001168821"/>
    </source>
</evidence>
<feature type="chain" id="PRO_5041347459" description="Glucosidase 2 subunit beta" evidence="8">
    <location>
        <begin position="28"/>
        <end position="525"/>
    </location>
</feature>
<feature type="domain" description="EF-hand" evidence="9">
    <location>
        <begin position="225"/>
        <end position="260"/>
    </location>
</feature>
<evidence type="ECO:0000259" key="9">
    <source>
        <dbReference type="PROSITE" id="PS50222"/>
    </source>
</evidence>
<evidence type="ECO:0000256" key="2">
    <source>
        <dbReference type="ARBA" id="ARBA00022729"/>
    </source>
</evidence>
<dbReference type="InterPro" id="IPR018247">
    <property type="entry name" value="EF_Hand_1_Ca_BS"/>
</dbReference>
<evidence type="ECO:0000256" key="3">
    <source>
        <dbReference type="ARBA" id="ARBA00022824"/>
    </source>
</evidence>
<keyword evidence="2 8" id="KW-0732">Signal</keyword>
<dbReference type="GO" id="GO:0006491">
    <property type="term" value="P:N-glycan processing"/>
    <property type="evidence" value="ECO:0007669"/>
    <property type="project" value="TreeGrafter"/>
</dbReference>
<evidence type="ECO:0000256" key="6">
    <source>
        <dbReference type="SAM" id="Coils"/>
    </source>
</evidence>
<feature type="domain" description="MRH" evidence="10">
    <location>
        <begin position="412"/>
        <end position="513"/>
    </location>
</feature>
<dbReference type="InterPro" id="IPR036607">
    <property type="entry name" value="PRKCSH"/>
</dbReference>
<evidence type="ECO:0000256" key="7">
    <source>
        <dbReference type="SAM" id="MobiDB-lite"/>
    </source>
</evidence>
<accession>A0AA38J8D6</accession>
<dbReference type="SUPFAM" id="SSF47473">
    <property type="entry name" value="EF-hand"/>
    <property type="match status" value="1"/>
</dbReference>
<proteinExistence type="predicted"/>
<dbReference type="SUPFAM" id="SSF57424">
    <property type="entry name" value="LDL receptor-like module"/>
    <property type="match status" value="1"/>
</dbReference>
<dbReference type="Gene3D" id="2.70.130.10">
    <property type="entry name" value="Mannose-6-phosphate receptor binding domain"/>
    <property type="match status" value="1"/>
</dbReference>
<dbReference type="InterPro" id="IPR028146">
    <property type="entry name" value="PRKCSH_N"/>
</dbReference>
<feature type="region of interest" description="Disordered" evidence="7">
    <location>
        <begin position="304"/>
        <end position="359"/>
    </location>
</feature>
<keyword evidence="12" id="KW-1185">Reference proteome</keyword>
<dbReference type="PANTHER" id="PTHR12630">
    <property type="entry name" value="N-LINKED OLIGOSACCHARIDE PROCESSING"/>
    <property type="match status" value="1"/>
</dbReference>
<dbReference type="InterPro" id="IPR044865">
    <property type="entry name" value="MRH_dom"/>
</dbReference>
<dbReference type="InterPro" id="IPR009011">
    <property type="entry name" value="Man6P_isomerase_rcpt-bd_dom_sf"/>
</dbReference>
<sequence>MELFARNFKFSSLFLSSSVILSVICTSEVPRPRGVSLSRASLYNPERNFLCFDNSKTIPFVQVNDDYCDCPDGSDEPGTSACPHGIFHCTNAGHKPMNLASSRVNDGVCDCCDGSDEYARNTITCPNICMQLGRHAREEAQRMAELVKAGKHLKAELSQRGMQLKEEKKEKLVVLEKNKEEAERVKQEKQQIKDELEAAENKALEIYRKMEDEEKKRKAEAEAAKNREEATETFVKFDSNQDGFVEISELQTRQTFDKDKNGEVSVEEARYFLNNEDAIDLEKFVTDAWPNIKPYLMMDAGLFKPPVTQEESPSEADDLQGDEADEEEAPQDEEEPDEGEDEPEQPEEAVEEPAPLPYDDETQKLVDRATFARNEFADAERAVRDIEAEINNIQDYLEKDFGPEEEFASLQGECFDYSDHEYIYKLCPFEKTTQLPKSGSMETRLGSWGRWDGPEDNKYESMLYDKGQSCWNGPQRSSKVKVVCGVTNEVTSVTEPNRCEYLFEFVTPAACREIASDVDDLHDEL</sequence>
<reference evidence="11" key="1">
    <citation type="journal article" date="2023" name="G3 (Bethesda)">
        <title>Whole genome assemblies of Zophobas morio and Tenebrio molitor.</title>
        <authorList>
            <person name="Kaur S."/>
            <person name="Stinson S.A."/>
            <person name="diCenzo G.C."/>
        </authorList>
    </citation>
    <scope>NUCLEOTIDE SEQUENCE</scope>
    <source>
        <strain evidence="11">QUZm001</strain>
    </source>
</reference>
<dbReference type="SUPFAM" id="SSF50911">
    <property type="entry name" value="Mannose 6-phosphate receptor domain"/>
    <property type="match status" value="1"/>
</dbReference>
<evidence type="ECO:0000313" key="11">
    <source>
        <dbReference type="EMBL" id="KAJ3667121.1"/>
    </source>
</evidence>
<evidence type="ECO:0000256" key="1">
    <source>
        <dbReference type="ARBA" id="ARBA00022387"/>
    </source>
</evidence>
<evidence type="ECO:0000259" key="10">
    <source>
        <dbReference type="PROSITE" id="PS51914"/>
    </source>
</evidence>
<protein>
    <recommendedName>
        <fullName evidence="1">Glucosidase 2 subunit beta</fullName>
    </recommendedName>
</protein>
<name>A0AA38J8D6_9CUCU</name>
<dbReference type="Proteomes" id="UP001168821">
    <property type="component" value="Unassembled WGS sequence"/>
</dbReference>
<feature type="compositionally biased region" description="Acidic residues" evidence="7">
    <location>
        <begin position="312"/>
        <end position="351"/>
    </location>
</feature>
<keyword evidence="3" id="KW-0256">Endoplasmic reticulum</keyword>
<dbReference type="PROSITE" id="PS51914">
    <property type="entry name" value="MRH"/>
    <property type="match status" value="1"/>
</dbReference>
<organism evidence="11 12">
    <name type="scientific">Zophobas morio</name>
    <dbReference type="NCBI Taxonomy" id="2755281"/>
    <lineage>
        <taxon>Eukaryota</taxon>
        <taxon>Metazoa</taxon>
        <taxon>Ecdysozoa</taxon>
        <taxon>Arthropoda</taxon>
        <taxon>Hexapoda</taxon>
        <taxon>Insecta</taxon>
        <taxon>Pterygota</taxon>
        <taxon>Neoptera</taxon>
        <taxon>Endopterygota</taxon>
        <taxon>Coleoptera</taxon>
        <taxon>Polyphaga</taxon>
        <taxon>Cucujiformia</taxon>
        <taxon>Tenebrionidae</taxon>
        <taxon>Zophobas</taxon>
    </lineage>
</organism>
<feature type="coiled-coil region" evidence="6">
    <location>
        <begin position="165"/>
        <end position="231"/>
    </location>
</feature>
<keyword evidence="4" id="KW-0106">Calcium</keyword>
<evidence type="ECO:0000256" key="4">
    <source>
        <dbReference type="ARBA" id="ARBA00022837"/>
    </source>
</evidence>
<dbReference type="PROSITE" id="PS00018">
    <property type="entry name" value="EF_HAND_1"/>
    <property type="match status" value="1"/>
</dbReference>
<keyword evidence="5" id="KW-1015">Disulfide bond</keyword>
<gene>
    <name evidence="11" type="ORF">Zmor_002527</name>
</gene>
<dbReference type="InterPro" id="IPR036055">
    <property type="entry name" value="LDL_receptor-like_sf"/>
</dbReference>
<dbReference type="GO" id="GO:0017177">
    <property type="term" value="C:glucosidase II complex"/>
    <property type="evidence" value="ECO:0007669"/>
    <property type="project" value="TreeGrafter"/>
</dbReference>
<dbReference type="EMBL" id="JALNTZ010000001">
    <property type="protein sequence ID" value="KAJ3667121.1"/>
    <property type="molecule type" value="Genomic_DNA"/>
</dbReference>
<dbReference type="Pfam" id="PF13015">
    <property type="entry name" value="PRKCSH_1"/>
    <property type="match status" value="1"/>
</dbReference>
<comment type="caution">
    <text evidence="11">The sequence shown here is derived from an EMBL/GenBank/DDBJ whole genome shotgun (WGS) entry which is preliminary data.</text>
</comment>
<dbReference type="InterPro" id="IPR011992">
    <property type="entry name" value="EF-hand-dom_pair"/>
</dbReference>